<dbReference type="GO" id="GO:0000272">
    <property type="term" value="P:polysaccharide catabolic process"/>
    <property type="evidence" value="ECO:0007669"/>
    <property type="project" value="InterPro"/>
</dbReference>
<dbReference type="EMBL" id="MIJZ01000012">
    <property type="protein sequence ID" value="OEG12075.1"/>
    <property type="molecule type" value="Genomic_DNA"/>
</dbReference>
<evidence type="ECO:0000256" key="5">
    <source>
        <dbReference type="ARBA" id="ARBA00023277"/>
    </source>
</evidence>
<comment type="caution">
    <text evidence="6">The sequence shown here is derived from an EMBL/GenBank/DDBJ whole genome shotgun (WGS) entry which is preliminary data.</text>
</comment>
<dbReference type="PANTHER" id="PTHR31609:SF1">
    <property type="entry name" value="CARBOHYDRATE DEACETYLASE"/>
    <property type="match status" value="1"/>
</dbReference>
<keyword evidence="2" id="KW-0479">Metal-binding</keyword>
<dbReference type="RefSeq" id="WP_069645928.1">
    <property type="nucleotide sequence ID" value="NZ_MIJZ01000012.1"/>
</dbReference>
<evidence type="ECO:0008006" key="8">
    <source>
        <dbReference type="Google" id="ProtNLM"/>
    </source>
</evidence>
<dbReference type="CDD" id="cd10803">
    <property type="entry name" value="YdjC_EF3048_like"/>
    <property type="match status" value="1"/>
</dbReference>
<dbReference type="STRING" id="903984.BCR21_07515"/>
<evidence type="ECO:0000256" key="1">
    <source>
        <dbReference type="ARBA" id="ARBA00001946"/>
    </source>
</evidence>
<dbReference type="GO" id="GO:0016811">
    <property type="term" value="F:hydrolase activity, acting on carbon-nitrogen (but not peptide) bonds, in linear amides"/>
    <property type="evidence" value="ECO:0007669"/>
    <property type="project" value="InterPro"/>
</dbReference>
<gene>
    <name evidence="6" type="ORF">BCR21_07515</name>
</gene>
<sequence>MKQVIINADDFGYSAGVNAGIIKSFKEGVLSSATLMANMPGREEAIQLAKEHPTLGVGGHLVLTCGESLKNRKTITDSTGNFLNLNQYKNYRSQMDSEEIFDEWSEQIDYLLGKGLVLTHLDSHHHVHTFKENLAITKRISEKYHLAFRNAFNLEKNLTLNYQKQITGFYDLMNYPNIRNIGIPYEQNKENCLNEIQTVLNQLENEEVTELMVHPAFVDETLYNNSSFNLARMKEVEVLCDAELKTLLEQNGVEIINYQDVVAPTLK</sequence>
<comment type="cofactor">
    <cofactor evidence="1">
        <name>Mg(2+)</name>
        <dbReference type="ChEBI" id="CHEBI:18420"/>
    </cofactor>
</comment>
<dbReference type="InterPro" id="IPR006879">
    <property type="entry name" value="YdjC-like"/>
</dbReference>
<dbReference type="SUPFAM" id="SSF88713">
    <property type="entry name" value="Glycoside hydrolase/deacetylase"/>
    <property type="match status" value="1"/>
</dbReference>
<keyword evidence="3" id="KW-0378">Hydrolase</keyword>
<dbReference type="InterPro" id="IPR022948">
    <property type="entry name" value="COD_ChbG_bac"/>
</dbReference>
<dbReference type="Pfam" id="PF04794">
    <property type="entry name" value="YdjC"/>
    <property type="match status" value="1"/>
</dbReference>
<keyword evidence="7" id="KW-1185">Reference proteome</keyword>
<evidence type="ECO:0000256" key="2">
    <source>
        <dbReference type="ARBA" id="ARBA00022723"/>
    </source>
</evidence>
<dbReference type="GO" id="GO:0019213">
    <property type="term" value="F:deacetylase activity"/>
    <property type="evidence" value="ECO:0007669"/>
    <property type="project" value="TreeGrafter"/>
</dbReference>
<proteinExistence type="predicted"/>
<name>A0A1E5GHJ7_9ENTE</name>
<dbReference type="GO" id="GO:0046872">
    <property type="term" value="F:metal ion binding"/>
    <property type="evidence" value="ECO:0007669"/>
    <property type="project" value="UniProtKB-KW"/>
</dbReference>
<evidence type="ECO:0000313" key="6">
    <source>
        <dbReference type="EMBL" id="OEG12075.1"/>
    </source>
</evidence>
<dbReference type="OrthoDB" id="9774177at2"/>
<keyword evidence="4" id="KW-0460">Magnesium</keyword>
<dbReference type="Gene3D" id="3.20.20.370">
    <property type="entry name" value="Glycoside hydrolase/deacetylase"/>
    <property type="match status" value="1"/>
</dbReference>
<reference evidence="7" key="1">
    <citation type="submission" date="2016-09" db="EMBL/GenBank/DDBJ databases">
        <authorList>
            <person name="Gulvik C.A."/>
        </authorList>
    </citation>
    <scope>NUCLEOTIDE SEQUENCE [LARGE SCALE GENOMIC DNA]</scope>
    <source>
        <strain evidence="7">DSM 23328</strain>
    </source>
</reference>
<evidence type="ECO:0000256" key="4">
    <source>
        <dbReference type="ARBA" id="ARBA00022842"/>
    </source>
</evidence>
<keyword evidence="5" id="KW-0119">Carbohydrate metabolism</keyword>
<evidence type="ECO:0000313" key="7">
    <source>
        <dbReference type="Proteomes" id="UP000094068"/>
    </source>
</evidence>
<dbReference type="InterPro" id="IPR011330">
    <property type="entry name" value="Glyco_hydro/deAcase_b/a-brl"/>
</dbReference>
<protein>
    <recommendedName>
        <fullName evidence="8">Carbohydrate deacetylase</fullName>
    </recommendedName>
</protein>
<accession>A0A1E5GHJ7</accession>
<dbReference type="AlphaFoldDB" id="A0A1E5GHJ7"/>
<organism evidence="6 7">
    <name type="scientific">Enterococcus ureasiticus</name>
    <dbReference type="NCBI Taxonomy" id="903984"/>
    <lineage>
        <taxon>Bacteria</taxon>
        <taxon>Bacillati</taxon>
        <taxon>Bacillota</taxon>
        <taxon>Bacilli</taxon>
        <taxon>Lactobacillales</taxon>
        <taxon>Enterococcaceae</taxon>
        <taxon>Enterococcus</taxon>
    </lineage>
</organism>
<dbReference type="PANTHER" id="PTHR31609">
    <property type="entry name" value="YDJC DEACETYLASE FAMILY MEMBER"/>
    <property type="match status" value="1"/>
</dbReference>
<evidence type="ECO:0000256" key="3">
    <source>
        <dbReference type="ARBA" id="ARBA00022801"/>
    </source>
</evidence>
<dbReference type="Proteomes" id="UP000094068">
    <property type="component" value="Unassembled WGS sequence"/>
</dbReference>